<gene>
    <name evidence="1" type="ORF">SLAVMIC_00369</name>
</gene>
<sequence>MNKIDIINSHILDEKSNLIELEHKLESEFLKRSNKKWKFDIQDVSCSSKDEIWIGCFTNEDTWCEITFTHEVSTIKTISDFYKTIVERFENTSFKSTSS</sequence>
<accession>A0A8D9CBF4</accession>
<reference evidence="1" key="1">
    <citation type="submission" date="2021-06" db="EMBL/GenBank/DDBJ databases">
        <authorList>
            <person name="Gannon L."/>
            <person name="Redgwell R T."/>
            <person name="Michniewski S."/>
            <person name="Harrison D C."/>
            <person name="Millard A."/>
        </authorList>
    </citation>
    <scope>NUCLEOTIDE SEQUENCE</scope>
</reference>
<name>A0A8D9CBF4_9VIRU</name>
<proteinExistence type="predicted"/>
<evidence type="ECO:0000313" key="1">
    <source>
        <dbReference type="EMBL" id="CAG7580346.1"/>
    </source>
</evidence>
<organism evidence="1">
    <name type="scientific">uncultured marine phage</name>
    <dbReference type="NCBI Taxonomy" id="707152"/>
    <lineage>
        <taxon>Viruses</taxon>
        <taxon>environmental samples</taxon>
    </lineage>
</organism>
<protein>
    <submittedName>
        <fullName evidence="1">Uncharacterized protein</fullName>
    </submittedName>
</protein>
<dbReference type="EMBL" id="OU342829">
    <property type="protein sequence ID" value="CAG7580346.1"/>
    <property type="molecule type" value="Genomic_DNA"/>
</dbReference>